<protein>
    <submittedName>
        <fullName evidence="2">Uncharacterized protein</fullName>
    </submittedName>
</protein>
<evidence type="ECO:0000313" key="2">
    <source>
        <dbReference type="EMBL" id="KIW64095.1"/>
    </source>
</evidence>
<organism evidence="2 3">
    <name type="scientific">Phialophora macrospora</name>
    <dbReference type="NCBI Taxonomy" id="1851006"/>
    <lineage>
        <taxon>Eukaryota</taxon>
        <taxon>Fungi</taxon>
        <taxon>Dikarya</taxon>
        <taxon>Ascomycota</taxon>
        <taxon>Pezizomycotina</taxon>
        <taxon>Eurotiomycetes</taxon>
        <taxon>Chaetothyriomycetidae</taxon>
        <taxon>Chaetothyriales</taxon>
        <taxon>Herpotrichiellaceae</taxon>
        <taxon>Phialophora</taxon>
    </lineage>
</organism>
<evidence type="ECO:0000256" key="1">
    <source>
        <dbReference type="SAM" id="MobiDB-lite"/>
    </source>
</evidence>
<reference evidence="2 3" key="1">
    <citation type="submission" date="2015-01" db="EMBL/GenBank/DDBJ databases">
        <title>The Genome Sequence of Capronia semiimmersa CBS27337.</title>
        <authorList>
            <consortium name="The Broad Institute Genomics Platform"/>
            <person name="Cuomo C."/>
            <person name="de Hoog S."/>
            <person name="Gorbushina A."/>
            <person name="Stielow B."/>
            <person name="Teixiera M."/>
            <person name="Abouelleil A."/>
            <person name="Chapman S.B."/>
            <person name="Priest M."/>
            <person name="Young S.K."/>
            <person name="Wortman J."/>
            <person name="Nusbaum C."/>
            <person name="Birren B."/>
        </authorList>
    </citation>
    <scope>NUCLEOTIDE SEQUENCE [LARGE SCALE GENOMIC DNA]</scope>
    <source>
        <strain evidence="2 3">CBS 27337</strain>
    </source>
</reference>
<dbReference type="Proteomes" id="UP000054266">
    <property type="component" value="Unassembled WGS sequence"/>
</dbReference>
<accession>A0A0D2FB81</accession>
<dbReference type="HOGENOM" id="CLU_2026437_0_0_1"/>
<sequence length="122" mass="13642">MKAFLDKEVQADTPFHSRSFGSPDAFRPRTDETQTVSQRISSTSFWIRARAAACSSYLADICNVGQVSMSSRLPVLTGERFRVQYVVKVGAVYRASGVRGRLRSYMVITPLDSMTSCTFLMQ</sequence>
<feature type="region of interest" description="Disordered" evidence="1">
    <location>
        <begin position="14"/>
        <end position="33"/>
    </location>
</feature>
<keyword evidence="3" id="KW-1185">Reference proteome</keyword>
<gene>
    <name evidence="2" type="ORF">PV04_09053</name>
</gene>
<dbReference type="EMBL" id="KN846961">
    <property type="protein sequence ID" value="KIW64095.1"/>
    <property type="molecule type" value="Genomic_DNA"/>
</dbReference>
<name>A0A0D2FB81_9EURO</name>
<evidence type="ECO:0000313" key="3">
    <source>
        <dbReference type="Proteomes" id="UP000054266"/>
    </source>
</evidence>
<proteinExistence type="predicted"/>
<dbReference type="AlphaFoldDB" id="A0A0D2FB81"/>